<accession>A0A392P8X2</accession>
<dbReference type="EMBL" id="LXQA010069371">
    <property type="protein sequence ID" value="MCI08533.1"/>
    <property type="molecule type" value="Genomic_DNA"/>
</dbReference>
<dbReference type="AlphaFoldDB" id="A0A392P8X2"/>
<comment type="caution">
    <text evidence="1">The sequence shown here is derived from an EMBL/GenBank/DDBJ whole genome shotgun (WGS) entry which is preliminary data.</text>
</comment>
<keyword evidence="2" id="KW-1185">Reference proteome</keyword>
<organism evidence="1 2">
    <name type="scientific">Trifolium medium</name>
    <dbReference type="NCBI Taxonomy" id="97028"/>
    <lineage>
        <taxon>Eukaryota</taxon>
        <taxon>Viridiplantae</taxon>
        <taxon>Streptophyta</taxon>
        <taxon>Embryophyta</taxon>
        <taxon>Tracheophyta</taxon>
        <taxon>Spermatophyta</taxon>
        <taxon>Magnoliopsida</taxon>
        <taxon>eudicotyledons</taxon>
        <taxon>Gunneridae</taxon>
        <taxon>Pentapetalae</taxon>
        <taxon>rosids</taxon>
        <taxon>fabids</taxon>
        <taxon>Fabales</taxon>
        <taxon>Fabaceae</taxon>
        <taxon>Papilionoideae</taxon>
        <taxon>50 kb inversion clade</taxon>
        <taxon>NPAAA clade</taxon>
        <taxon>Hologalegina</taxon>
        <taxon>IRL clade</taxon>
        <taxon>Trifolieae</taxon>
        <taxon>Trifolium</taxon>
    </lineage>
</organism>
<evidence type="ECO:0000313" key="1">
    <source>
        <dbReference type="EMBL" id="MCI08533.1"/>
    </source>
</evidence>
<protein>
    <submittedName>
        <fullName evidence="1">Uncharacterized protein</fullName>
    </submittedName>
</protein>
<name>A0A392P8X2_9FABA</name>
<sequence>MPSIPEGPWRSKLLWAAHELPMPLVRVLIISGCCHEVFLAKVLISKFLSHELTYDFVN</sequence>
<evidence type="ECO:0000313" key="2">
    <source>
        <dbReference type="Proteomes" id="UP000265520"/>
    </source>
</evidence>
<proteinExistence type="predicted"/>
<reference evidence="1 2" key="1">
    <citation type="journal article" date="2018" name="Front. Plant Sci.">
        <title>Red Clover (Trifolium pratense) and Zigzag Clover (T. medium) - A Picture of Genomic Similarities and Differences.</title>
        <authorList>
            <person name="Dluhosova J."/>
            <person name="Istvanek J."/>
            <person name="Nedelnik J."/>
            <person name="Repkova J."/>
        </authorList>
    </citation>
    <scope>NUCLEOTIDE SEQUENCE [LARGE SCALE GENOMIC DNA]</scope>
    <source>
        <strain evidence="2">cv. 10/8</strain>
        <tissue evidence="1">Leaf</tissue>
    </source>
</reference>
<dbReference type="Proteomes" id="UP000265520">
    <property type="component" value="Unassembled WGS sequence"/>
</dbReference>